<keyword evidence="1" id="KW-1133">Transmembrane helix</keyword>
<sequence length="170" mass="18771">MFSLFLIGFATCSPFIVFDKKILADEGKVNDPVHVIYRISNLGDTPATDLHIDDTGIPLEQWDFPKSANNLRWASIAPGQNITHIFEATPLIAGNLRMGASRLRFMADGQKKIALSSQAFWFEAKSTRSIGAKSNFASYAITVTASLLSIFVPFAIWFFTKPAVVKPKTN</sequence>
<evidence type="ECO:0000313" key="2">
    <source>
        <dbReference type="EMBL" id="OHT06282.1"/>
    </source>
</evidence>
<name>A0A1J4K5L3_9EUKA</name>
<dbReference type="Proteomes" id="UP000179807">
    <property type="component" value="Unassembled WGS sequence"/>
</dbReference>
<keyword evidence="3" id="KW-1185">Reference proteome</keyword>
<dbReference type="PANTHER" id="PTHR12861:SF3">
    <property type="entry name" value="TRANSLOCON-ASSOCIATED PROTEIN SUBUNIT BETA"/>
    <property type="match status" value="1"/>
</dbReference>
<dbReference type="OrthoDB" id="5860827at2759"/>
<dbReference type="GO" id="GO:0005783">
    <property type="term" value="C:endoplasmic reticulum"/>
    <property type="evidence" value="ECO:0007669"/>
    <property type="project" value="TreeGrafter"/>
</dbReference>
<dbReference type="EMBL" id="MLAK01000730">
    <property type="protein sequence ID" value="OHT06282.1"/>
    <property type="molecule type" value="Genomic_DNA"/>
</dbReference>
<gene>
    <name evidence="2" type="ORF">TRFO_25692</name>
</gene>
<proteinExistence type="predicted"/>
<dbReference type="AlphaFoldDB" id="A0A1J4K5L3"/>
<accession>A0A1J4K5L3</accession>
<keyword evidence="1" id="KW-0812">Transmembrane</keyword>
<keyword evidence="1" id="KW-0472">Membrane</keyword>
<dbReference type="RefSeq" id="XP_068359418.1">
    <property type="nucleotide sequence ID" value="XM_068504516.1"/>
</dbReference>
<dbReference type="VEuPathDB" id="TrichDB:TRFO_25692"/>
<reference evidence="2" key="1">
    <citation type="submission" date="2016-10" db="EMBL/GenBank/DDBJ databases">
        <authorList>
            <person name="Benchimol M."/>
            <person name="Almeida L.G."/>
            <person name="Vasconcelos A.T."/>
            <person name="Perreira-Neves A."/>
            <person name="Rosa I.A."/>
            <person name="Tasca T."/>
            <person name="Bogo M.R."/>
            <person name="de Souza W."/>
        </authorList>
    </citation>
    <scope>NUCLEOTIDE SEQUENCE [LARGE SCALE GENOMIC DNA]</scope>
    <source>
        <strain evidence="2">K</strain>
    </source>
</reference>
<dbReference type="GeneID" id="94839220"/>
<evidence type="ECO:0000313" key="3">
    <source>
        <dbReference type="Proteomes" id="UP000179807"/>
    </source>
</evidence>
<dbReference type="Pfam" id="PF05753">
    <property type="entry name" value="TRAP_beta"/>
    <property type="match status" value="1"/>
</dbReference>
<evidence type="ECO:0000256" key="1">
    <source>
        <dbReference type="SAM" id="Phobius"/>
    </source>
</evidence>
<protein>
    <recommendedName>
        <fullName evidence="4">Translocon-associated protein subunit beta</fullName>
    </recommendedName>
</protein>
<feature type="transmembrane region" description="Helical" evidence="1">
    <location>
        <begin position="136"/>
        <end position="159"/>
    </location>
</feature>
<comment type="caution">
    <text evidence="2">The sequence shown here is derived from an EMBL/GenBank/DDBJ whole genome shotgun (WGS) entry which is preliminary data.</text>
</comment>
<organism evidence="2 3">
    <name type="scientific">Tritrichomonas foetus</name>
    <dbReference type="NCBI Taxonomy" id="1144522"/>
    <lineage>
        <taxon>Eukaryota</taxon>
        <taxon>Metamonada</taxon>
        <taxon>Parabasalia</taxon>
        <taxon>Tritrichomonadida</taxon>
        <taxon>Tritrichomonadidae</taxon>
        <taxon>Tritrichomonas</taxon>
    </lineage>
</organism>
<dbReference type="PANTHER" id="PTHR12861">
    <property type="entry name" value="TRANSLOCON-ASSOCIATED PROTEIN, BETA SUBUNIT PRECURSOR TRAP-BETA SIGNAL SEQUENCE RECEPTOR BETA SUBUNIT"/>
    <property type="match status" value="1"/>
</dbReference>
<evidence type="ECO:0008006" key="4">
    <source>
        <dbReference type="Google" id="ProtNLM"/>
    </source>
</evidence>